<dbReference type="EMBL" id="KE148147">
    <property type="protein sequence ID" value="EPE09630.1"/>
    <property type="molecule type" value="Genomic_DNA"/>
</dbReference>
<gene>
    <name evidence="2" type="ORF">F503_07406</name>
</gene>
<accession>S3D861</accession>
<dbReference type="OrthoDB" id="5244495at2759"/>
<organism evidence="2 3">
    <name type="scientific">Ophiostoma piceae (strain UAMH 11346)</name>
    <name type="common">Sap stain fungus</name>
    <dbReference type="NCBI Taxonomy" id="1262450"/>
    <lineage>
        <taxon>Eukaryota</taxon>
        <taxon>Fungi</taxon>
        <taxon>Dikarya</taxon>
        <taxon>Ascomycota</taxon>
        <taxon>Pezizomycotina</taxon>
        <taxon>Sordariomycetes</taxon>
        <taxon>Sordariomycetidae</taxon>
        <taxon>Ophiostomatales</taxon>
        <taxon>Ophiostomataceae</taxon>
        <taxon>Ophiostoma</taxon>
    </lineage>
</organism>
<feature type="compositionally biased region" description="Basic and acidic residues" evidence="1">
    <location>
        <begin position="426"/>
        <end position="440"/>
    </location>
</feature>
<feature type="compositionally biased region" description="Low complexity" evidence="1">
    <location>
        <begin position="159"/>
        <end position="168"/>
    </location>
</feature>
<sequence>MGGKVWSREEESAFWSVIVPSSNKRLLMDRPSAQNPRGWTQLAAMMQNIMGGSARRRYTPLMLYEHFFQNAVLESYSPSARSFVQAYINEELRVTGHKPSERSRNLVRSAPSEMLASRRRAIANRSTSTGSMPRTTLAQLLNQPLEDSTEAAPSANDIAPPSSSNSLLSPELEAEVNNHLSSSMIAGQLPLPPLIGMYQPRYIGNAQYTHAYDQDITMYQQPYEHTRLPPIVADPAMQSEIYAQHQILPPLSTVIGTSTMAAPSSFYPLDMMEWTFPQEPYVTTCGVAAEAESSEVDNAVQATETTNSVDGQNAANNTFDQQFRLDQLADLGTPGYTVQIAQAQWTDVPQLAAPPASPVSPVSQVSPDSPDSPTSPILAGLSTAKAPPAATVTPAPSLPPTPVETHLPYDPAIEKAPELQTSSSEKQAKSSDDHSQESEKGSSTTSGQDDGLFVPQWA</sequence>
<feature type="region of interest" description="Disordered" evidence="1">
    <location>
        <begin position="96"/>
        <end position="116"/>
    </location>
</feature>
<feature type="compositionally biased region" description="Low complexity" evidence="1">
    <location>
        <begin position="383"/>
        <end position="395"/>
    </location>
</feature>
<dbReference type="VEuPathDB" id="FungiDB:F503_07406"/>
<evidence type="ECO:0000313" key="3">
    <source>
        <dbReference type="Proteomes" id="UP000016923"/>
    </source>
</evidence>
<evidence type="ECO:0000256" key="1">
    <source>
        <dbReference type="SAM" id="MobiDB-lite"/>
    </source>
</evidence>
<feature type="region of interest" description="Disordered" evidence="1">
    <location>
        <begin position="351"/>
        <end position="458"/>
    </location>
</feature>
<dbReference type="HOGENOM" id="CLU_597288_0_0_1"/>
<dbReference type="Proteomes" id="UP000016923">
    <property type="component" value="Unassembled WGS sequence"/>
</dbReference>
<feature type="compositionally biased region" description="Low complexity" evidence="1">
    <location>
        <begin position="351"/>
        <end position="376"/>
    </location>
</feature>
<protein>
    <submittedName>
        <fullName evidence="2">Uncharacterized protein</fullName>
    </submittedName>
</protein>
<evidence type="ECO:0000313" key="2">
    <source>
        <dbReference type="EMBL" id="EPE09630.1"/>
    </source>
</evidence>
<dbReference type="STRING" id="1262450.S3D861"/>
<keyword evidence="3" id="KW-1185">Reference proteome</keyword>
<dbReference type="eggNOG" id="ENOG502RPZR">
    <property type="taxonomic scope" value="Eukaryota"/>
</dbReference>
<reference evidence="2 3" key="1">
    <citation type="journal article" date="2013" name="BMC Genomics">
        <title>The genome and transcriptome of the pine saprophyte Ophiostoma piceae, and a comparison with the bark beetle-associated pine pathogen Grosmannia clavigera.</title>
        <authorList>
            <person name="Haridas S."/>
            <person name="Wang Y."/>
            <person name="Lim L."/>
            <person name="Massoumi Alamouti S."/>
            <person name="Jackman S."/>
            <person name="Docking R."/>
            <person name="Robertson G."/>
            <person name="Birol I."/>
            <person name="Bohlmann J."/>
            <person name="Breuil C."/>
        </authorList>
    </citation>
    <scope>NUCLEOTIDE SEQUENCE [LARGE SCALE GENOMIC DNA]</scope>
    <source>
        <strain evidence="2 3">UAMH 11346</strain>
    </source>
</reference>
<feature type="region of interest" description="Disordered" evidence="1">
    <location>
        <begin position="145"/>
        <end position="168"/>
    </location>
</feature>
<dbReference type="AlphaFoldDB" id="S3D861"/>
<proteinExistence type="predicted"/>
<name>S3D861_OPHP1</name>